<name>A0ABV0RKR6_9TELE</name>
<sequence length="87" mass="9909">MEAGIIPGSTCCSVCFQSKLHTEYQDVLFLSWFLLSFMTQISLKYCAVFLHHWTLSVSVGSYFSKHFLDSNIKSSFCIFAAVLLHVF</sequence>
<accession>A0ABV0RKR6</accession>
<reference evidence="1 2" key="1">
    <citation type="submission" date="2021-06" db="EMBL/GenBank/DDBJ databases">
        <authorList>
            <person name="Palmer J.M."/>
        </authorList>
    </citation>
    <scope>NUCLEOTIDE SEQUENCE [LARGE SCALE GENOMIC DNA]</scope>
    <source>
        <strain evidence="1 2">XC_2019</strain>
        <tissue evidence="1">Muscle</tissue>
    </source>
</reference>
<protein>
    <recommendedName>
        <fullName evidence="3">Vomeronasal type-1 receptor</fullName>
    </recommendedName>
</protein>
<proteinExistence type="predicted"/>
<comment type="caution">
    <text evidence="1">The sequence shown here is derived from an EMBL/GenBank/DDBJ whole genome shotgun (WGS) entry which is preliminary data.</text>
</comment>
<evidence type="ECO:0000313" key="2">
    <source>
        <dbReference type="Proteomes" id="UP001434883"/>
    </source>
</evidence>
<evidence type="ECO:0000313" key="1">
    <source>
        <dbReference type="EMBL" id="MEQ2208042.1"/>
    </source>
</evidence>
<dbReference type="EMBL" id="JAHRIN010047442">
    <property type="protein sequence ID" value="MEQ2208042.1"/>
    <property type="molecule type" value="Genomic_DNA"/>
</dbReference>
<keyword evidence="2" id="KW-1185">Reference proteome</keyword>
<dbReference type="Proteomes" id="UP001434883">
    <property type="component" value="Unassembled WGS sequence"/>
</dbReference>
<gene>
    <name evidence="1" type="ORF">XENOCAPTIV_023692</name>
</gene>
<organism evidence="1 2">
    <name type="scientific">Xenoophorus captivus</name>
    <dbReference type="NCBI Taxonomy" id="1517983"/>
    <lineage>
        <taxon>Eukaryota</taxon>
        <taxon>Metazoa</taxon>
        <taxon>Chordata</taxon>
        <taxon>Craniata</taxon>
        <taxon>Vertebrata</taxon>
        <taxon>Euteleostomi</taxon>
        <taxon>Actinopterygii</taxon>
        <taxon>Neopterygii</taxon>
        <taxon>Teleostei</taxon>
        <taxon>Neoteleostei</taxon>
        <taxon>Acanthomorphata</taxon>
        <taxon>Ovalentaria</taxon>
        <taxon>Atherinomorphae</taxon>
        <taxon>Cyprinodontiformes</taxon>
        <taxon>Goodeidae</taxon>
        <taxon>Xenoophorus</taxon>
    </lineage>
</organism>
<evidence type="ECO:0008006" key="3">
    <source>
        <dbReference type="Google" id="ProtNLM"/>
    </source>
</evidence>